<keyword evidence="2" id="KW-0808">Transferase</keyword>
<keyword evidence="3" id="KW-1185">Reference proteome</keyword>
<dbReference type="KEGG" id="cchl:FPL14_15335"/>
<dbReference type="Proteomes" id="UP000515679">
    <property type="component" value="Chromosome"/>
</dbReference>
<dbReference type="RefSeq" id="WP_182298301.1">
    <property type="nucleotide sequence ID" value="NZ_CP041969.1"/>
</dbReference>
<evidence type="ECO:0000313" key="3">
    <source>
        <dbReference type="Proteomes" id="UP000515679"/>
    </source>
</evidence>
<accession>A0A7G5BZN2</accession>
<feature type="domain" description="N-acetyltransferase" evidence="1">
    <location>
        <begin position="1"/>
        <end position="134"/>
    </location>
</feature>
<gene>
    <name evidence="2" type="ORF">FPL14_15335</name>
</gene>
<dbReference type="PANTHER" id="PTHR43233:SF1">
    <property type="entry name" value="FAMILY N-ACETYLTRANSFERASE, PUTATIVE (AFU_ORTHOLOGUE AFUA_6G03350)-RELATED"/>
    <property type="match status" value="1"/>
</dbReference>
<organism evidence="2 3">
    <name type="scientific">Cohnella cholangitidis</name>
    <dbReference type="NCBI Taxonomy" id="2598458"/>
    <lineage>
        <taxon>Bacteria</taxon>
        <taxon>Bacillati</taxon>
        <taxon>Bacillota</taxon>
        <taxon>Bacilli</taxon>
        <taxon>Bacillales</taxon>
        <taxon>Paenibacillaceae</taxon>
        <taxon>Cohnella</taxon>
    </lineage>
</organism>
<dbReference type="PROSITE" id="PS51186">
    <property type="entry name" value="GNAT"/>
    <property type="match status" value="1"/>
</dbReference>
<dbReference type="SUPFAM" id="SSF55729">
    <property type="entry name" value="Acyl-CoA N-acyltransferases (Nat)"/>
    <property type="match status" value="1"/>
</dbReference>
<dbReference type="InterPro" id="IPR016181">
    <property type="entry name" value="Acyl_CoA_acyltransferase"/>
</dbReference>
<dbReference type="Pfam" id="PF13673">
    <property type="entry name" value="Acetyltransf_10"/>
    <property type="match status" value="1"/>
</dbReference>
<evidence type="ECO:0000313" key="2">
    <source>
        <dbReference type="EMBL" id="QMV42416.1"/>
    </source>
</evidence>
<name>A0A7G5BZN2_9BACL</name>
<protein>
    <submittedName>
        <fullName evidence="2">GNAT family N-acetyltransferase</fullName>
    </submittedName>
</protein>
<dbReference type="InterPro" id="IPR000182">
    <property type="entry name" value="GNAT_dom"/>
</dbReference>
<dbReference type="EMBL" id="CP041969">
    <property type="protein sequence ID" value="QMV42416.1"/>
    <property type="molecule type" value="Genomic_DNA"/>
</dbReference>
<dbReference type="AlphaFoldDB" id="A0A7G5BZN2"/>
<reference evidence="2 3" key="1">
    <citation type="submission" date="2019-07" db="EMBL/GenBank/DDBJ databases">
        <authorList>
            <person name="Kim J.K."/>
            <person name="Cheong H.-M."/>
            <person name="Choi Y."/>
            <person name="Hwang K.J."/>
            <person name="Lee S."/>
            <person name="Choi C."/>
        </authorList>
    </citation>
    <scope>NUCLEOTIDE SEQUENCE [LARGE SCALE GENOMIC DNA]</scope>
    <source>
        <strain evidence="2 3">KS 22</strain>
    </source>
</reference>
<dbReference type="PANTHER" id="PTHR43233">
    <property type="entry name" value="FAMILY N-ACETYLTRANSFERASE, PUTATIVE (AFU_ORTHOLOGUE AFUA_6G03350)-RELATED"/>
    <property type="match status" value="1"/>
</dbReference>
<dbReference type="Gene3D" id="3.40.630.30">
    <property type="match status" value="1"/>
</dbReference>
<proteinExistence type="predicted"/>
<sequence>MQILYEVPEVREYIQLRIAAGLGTKNELLADKVLSRSLFTVIVKDEHSELIGMGRIIGDGGYYYQVVDLAVDPSRQGEGLEEVVMNEITSYLNRNAPEGADVVLMADVPAIPMYQKYGFEFTYPKSISLCRRIAGKSS</sequence>
<dbReference type="GO" id="GO:0016747">
    <property type="term" value="F:acyltransferase activity, transferring groups other than amino-acyl groups"/>
    <property type="evidence" value="ECO:0007669"/>
    <property type="project" value="InterPro"/>
</dbReference>
<dbReference type="InterPro" id="IPR053144">
    <property type="entry name" value="Acetyltransferase_Butenolide"/>
</dbReference>
<evidence type="ECO:0000259" key="1">
    <source>
        <dbReference type="PROSITE" id="PS51186"/>
    </source>
</evidence>